<evidence type="ECO:0000313" key="10">
    <source>
        <dbReference type="Proteomes" id="UP000630923"/>
    </source>
</evidence>
<keyword evidence="5 8" id="KW-0456">Lyase</keyword>
<comment type="similarity">
    <text evidence="1 8">Belongs to the beta-class carbonic anhydrase family.</text>
</comment>
<dbReference type="CDD" id="cd00884">
    <property type="entry name" value="beta_CA_cladeB"/>
    <property type="match status" value="1"/>
</dbReference>
<sequence length="213" mass="23364">MDQKLKDGYQHFLTHRFQEDRALYEELATMGQTPHTLMIACSDSRVLPQHILNSGPGDLFLVRNVAALVPPYEADDGYHGTSAAIEFAVTVLKVQNIMVMGHTGCGGVGHVAQGHACPTSGTRSFVSQWMAPLDSWMQKNTGILSSDLKARSSMLERAAINMSIDNLKTFPFIQERLAEKSLNIHGTIFDIHTGELNVVTQCDDGTFGVAPFE</sequence>
<dbReference type="AlphaFoldDB" id="A0A919AQZ5"/>
<comment type="caution">
    <text evidence="9">The sequence shown here is derived from an EMBL/GenBank/DDBJ whole genome shotgun (WGS) entry which is preliminary data.</text>
</comment>
<evidence type="ECO:0000256" key="3">
    <source>
        <dbReference type="ARBA" id="ARBA00022723"/>
    </source>
</evidence>
<reference evidence="9" key="2">
    <citation type="submission" date="2020-09" db="EMBL/GenBank/DDBJ databases">
        <authorList>
            <person name="Sun Q."/>
            <person name="Kim S."/>
        </authorList>
    </citation>
    <scope>NUCLEOTIDE SEQUENCE</scope>
    <source>
        <strain evidence="9">KCTC 42590</strain>
    </source>
</reference>
<dbReference type="GO" id="GO:0008270">
    <property type="term" value="F:zinc ion binding"/>
    <property type="evidence" value="ECO:0007669"/>
    <property type="project" value="UniProtKB-UniRule"/>
</dbReference>
<feature type="binding site" evidence="7">
    <location>
        <position position="102"/>
    </location>
    <ligand>
        <name>Zn(2+)</name>
        <dbReference type="ChEBI" id="CHEBI:29105"/>
    </ligand>
</feature>
<dbReference type="Gene3D" id="3.40.1050.10">
    <property type="entry name" value="Carbonic anhydrase"/>
    <property type="match status" value="1"/>
</dbReference>
<evidence type="ECO:0000256" key="5">
    <source>
        <dbReference type="ARBA" id="ARBA00023239"/>
    </source>
</evidence>
<dbReference type="PROSITE" id="PS00705">
    <property type="entry name" value="PROK_CO2_ANHYDRASE_2"/>
    <property type="match status" value="1"/>
</dbReference>
<dbReference type="InterPro" id="IPR036874">
    <property type="entry name" value="Carbonic_anhydrase_sf"/>
</dbReference>
<comment type="cofactor">
    <cofactor evidence="7">
        <name>Zn(2+)</name>
        <dbReference type="ChEBI" id="CHEBI:29105"/>
    </cofactor>
    <text evidence="7">Binds 1 zinc ion per subunit.</text>
</comment>
<dbReference type="PROSITE" id="PS00704">
    <property type="entry name" value="PROK_CO2_ANHYDRASE_1"/>
    <property type="match status" value="1"/>
</dbReference>
<evidence type="ECO:0000313" key="9">
    <source>
        <dbReference type="EMBL" id="GHF21092.1"/>
    </source>
</evidence>
<dbReference type="InterPro" id="IPR001765">
    <property type="entry name" value="Carbonic_anhydrase"/>
</dbReference>
<gene>
    <name evidence="9" type="ORF">GCM10017044_15020</name>
</gene>
<evidence type="ECO:0000256" key="8">
    <source>
        <dbReference type="RuleBase" id="RU003956"/>
    </source>
</evidence>
<keyword evidence="3 7" id="KW-0479">Metal-binding</keyword>
<reference evidence="9" key="1">
    <citation type="journal article" date="2014" name="Int. J. Syst. Evol. Microbiol.">
        <title>Complete genome sequence of Corynebacterium casei LMG S-19264T (=DSM 44701T), isolated from a smear-ripened cheese.</title>
        <authorList>
            <consortium name="US DOE Joint Genome Institute (JGI-PGF)"/>
            <person name="Walter F."/>
            <person name="Albersmeier A."/>
            <person name="Kalinowski J."/>
            <person name="Ruckert C."/>
        </authorList>
    </citation>
    <scope>NUCLEOTIDE SEQUENCE</scope>
    <source>
        <strain evidence="9">KCTC 42590</strain>
    </source>
</reference>
<name>A0A919AQZ5_9PROT</name>
<dbReference type="InterPro" id="IPR015892">
    <property type="entry name" value="Carbonic_anhydrase_CS"/>
</dbReference>
<accession>A0A919AQZ5</accession>
<feature type="binding site" evidence="7">
    <location>
        <position position="41"/>
    </location>
    <ligand>
        <name>Zn(2+)</name>
        <dbReference type="ChEBI" id="CHEBI:29105"/>
    </ligand>
</feature>
<keyword evidence="4 7" id="KW-0862">Zinc</keyword>
<dbReference type="PANTHER" id="PTHR11002">
    <property type="entry name" value="CARBONIC ANHYDRASE"/>
    <property type="match status" value="1"/>
</dbReference>
<protein>
    <recommendedName>
        <fullName evidence="2 8">Carbonic anhydrase</fullName>
        <ecNumber evidence="2 8">4.2.1.1</ecNumber>
    </recommendedName>
    <alternativeName>
        <fullName evidence="8">Carbonate dehydratase</fullName>
    </alternativeName>
</protein>
<feature type="binding site" evidence="7">
    <location>
        <position position="43"/>
    </location>
    <ligand>
        <name>Zn(2+)</name>
        <dbReference type="ChEBI" id="CHEBI:29105"/>
    </ligand>
</feature>
<dbReference type="PANTHER" id="PTHR11002:SF76">
    <property type="entry name" value="CARBONIC ANHYDRASE"/>
    <property type="match status" value="1"/>
</dbReference>
<evidence type="ECO:0000256" key="2">
    <source>
        <dbReference type="ARBA" id="ARBA00012925"/>
    </source>
</evidence>
<evidence type="ECO:0000256" key="4">
    <source>
        <dbReference type="ARBA" id="ARBA00022833"/>
    </source>
</evidence>
<proteinExistence type="inferred from homology"/>
<comment type="function">
    <text evidence="8">Reversible hydration of carbon dioxide.</text>
</comment>
<organism evidence="9 10">
    <name type="scientific">Kordiimonas sediminis</name>
    <dbReference type="NCBI Taxonomy" id="1735581"/>
    <lineage>
        <taxon>Bacteria</taxon>
        <taxon>Pseudomonadati</taxon>
        <taxon>Pseudomonadota</taxon>
        <taxon>Alphaproteobacteria</taxon>
        <taxon>Kordiimonadales</taxon>
        <taxon>Kordiimonadaceae</taxon>
        <taxon>Kordiimonas</taxon>
    </lineage>
</organism>
<dbReference type="RefSeq" id="WP_191251401.1">
    <property type="nucleotide sequence ID" value="NZ_BNCI01000001.1"/>
</dbReference>
<dbReference type="Pfam" id="PF00484">
    <property type="entry name" value="Pro_CA"/>
    <property type="match status" value="1"/>
</dbReference>
<dbReference type="GO" id="GO:0004089">
    <property type="term" value="F:carbonate dehydratase activity"/>
    <property type="evidence" value="ECO:0007669"/>
    <property type="project" value="UniProtKB-UniRule"/>
</dbReference>
<dbReference type="EC" id="4.2.1.1" evidence="2 8"/>
<feature type="binding site" evidence="7">
    <location>
        <position position="105"/>
    </location>
    <ligand>
        <name>Zn(2+)</name>
        <dbReference type="ChEBI" id="CHEBI:29105"/>
    </ligand>
</feature>
<dbReference type="SMART" id="SM00947">
    <property type="entry name" value="Pro_CA"/>
    <property type="match status" value="1"/>
</dbReference>
<dbReference type="GO" id="GO:0015976">
    <property type="term" value="P:carbon utilization"/>
    <property type="evidence" value="ECO:0007669"/>
    <property type="project" value="InterPro"/>
</dbReference>
<evidence type="ECO:0000256" key="7">
    <source>
        <dbReference type="PIRSR" id="PIRSR601765-1"/>
    </source>
</evidence>
<dbReference type="EMBL" id="BNCI01000001">
    <property type="protein sequence ID" value="GHF21092.1"/>
    <property type="molecule type" value="Genomic_DNA"/>
</dbReference>
<evidence type="ECO:0000256" key="6">
    <source>
        <dbReference type="ARBA" id="ARBA00048348"/>
    </source>
</evidence>
<dbReference type="SUPFAM" id="SSF53056">
    <property type="entry name" value="beta-carbonic anhydrase, cab"/>
    <property type="match status" value="1"/>
</dbReference>
<dbReference type="Proteomes" id="UP000630923">
    <property type="component" value="Unassembled WGS sequence"/>
</dbReference>
<keyword evidence="10" id="KW-1185">Reference proteome</keyword>
<evidence type="ECO:0000256" key="1">
    <source>
        <dbReference type="ARBA" id="ARBA00006217"/>
    </source>
</evidence>
<comment type="catalytic activity">
    <reaction evidence="6 8">
        <text>hydrogencarbonate + H(+) = CO2 + H2O</text>
        <dbReference type="Rhea" id="RHEA:10748"/>
        <dbReference type="ChEBI" id="CHEBI:15377"/>
        <dbReference type="ChEBI" id="CHEBI:15378"/>
        <dbReference type="ChEBI" id="CHEBI:16526"/>
        <dbReference type="ChEBI" id="CHEBI:17544"/>
        <dbReference type="EC" id="4.2.1.1"/>
    </reaction>
</comment>
<dbReference type="InterPro" id="IPR045066">
    <property type="entry name" value="Beta_CA_cladeB"/>
</dbReference>